<evidence type="ECO:0000313" key="13">
    <source>
        <dbReference type="EMBL" id="KAL1582062.1"/>
    </source>
</evidence>
<evidence type="ECO:0000313" key="14">
    <source>
        <dbReference type="Proteomes" id="UP000803884"/>
    </source>
</evidence>
<keyword evidence="3 10" id="KW-0812">Transmembrane</keyword>
<feature type="transmembrane region" description="Helical" evidence="10">
    <location>
        <begin position="235"/>
        <end position="258"/>
    </location>
</feature>
<evidence type="ECO:0000256" key="11">
    <source>
        <dbReference type="SAM" id="MobiDB-lite"/>
    </source>
</evidence>
<keyword evidence="6" id="KW-0564">Palmitate</keyword>
<keyword evidence="7" id="KW-0449">Lipoprotein</keyword>
<dbReference type="InterPro" id="IPR039859">
    <property type="entry name" value="PFA4/ZDH16/20/ERF2-like"/>
</dbReference>
<keyword evidence="5 10" id="KW-0472">Membrane</keyword>
<feature type="transmembrane region" description="Helical" evidence="10">
    <location>
        <begin position="74"/>
        <end position="97"/>
    </location>
</feature>
<feature type="region of interest" description="Disordered" evidence="11">
    <location>
        <begin position="443"/>
        <end position="559"/>
    </location>
</feature>
<dbReference type="GO" id="GO:0019706">
    <property type="term" value="F:protein-cysteine S-palmitoyltransferase activity"/>
    <property type="evidence" value="ECO:0007669"/>
    <property type="project" value="UniProtKB-EC"/>
</dbReference>
<dbReference type="InterPro" id="IPR001594">
    <property type="entry name" value="Palmitoyltrfase_DHHC"/>
</dbReference>
<feature type="compositionally biased region" description="Basic and acidic residues" evidence="11">
    <location>
        <begin position="491"/>
        <end position="500"/>
    </location>
</feature>
<feature type="transmembrane region" description="Helical" evidence="10">
    <location>
        <begin position="193"/>
        <end position="215"/>
    </location>
</feature>
<evidence type="ECO:0000256" key="8">
    <source>
        <dbReference type="ARBA" id="ARBA00023315"/>
    </source>
</evidence>
<evidence type="ECO:0000256" key="1">
    <source>
        <dbReference type="ARBA" id="ARBA00004141"/>
    </source>
</evidence>
<feature type="compositionally biased region" description="Acidic residues" evidence="11">
    <location>
        <begin position="501"/>
        <end position="510"/>
    </location>
</feature>
<dbReference type="Pfam" id="PF01529">
    <property type="entry name" value="DHHC"/>
    <property type="match status" value="1"/>
</dbReference>
<feature type="region of interest" description="Disordered" evidence="11">
    <location>
        <begin position="324"/>
        <end position="354"/>
    </location>
</feature>
<dbReference type="AlphaFoldDB" id="A0AB34KDK9"/>
<evidence type="ECO:0000256" key="7">
    <source>
        <dbReference type="ARBA" id="ARBA00023288"/>
    </source>
</evidence>
<comment type="similarity">
    <text evidence="10">Belongs to the DHHC palmitoyltransferase family.</text>
</comment>
<keyword evidence="2 10" id="KW-0808">Transferase</keyword>
<feature type="compositionally biased region" description="Basic residues" evidence="11">
    <location>
        <begin position="549"/>
        <end position="559"/>
    </location>
</feature>
<dbReference type="PANTHER" id="PTHR12246">
    <property type="entry name" value="PALMITOYLTRANSFERASE ZDHHC16"/>
    <property type="match status" value="1"/>
</dbReference>
<dbReference type="GO" id="GO:0016020">
    <property type="term" value="C:membrane"/>
    <property type="evidence" value="ECO:0007669"/>
    <property type="project" value="UniProtKB-SubCell"/>
</dbReference>
<dbReference type="PROSITE" id="PS50216">
    <property type="entry name" value="DHHC"/>
    <property type="match status" value="1"/>
</dbReference>
<feature type="region of interest" description="Disordered" evidence="11">
    <location>
        <begin position="1"/>
        <end position="26"/>
    </location>
</feature>
<protein>
    <recommendedName>
        <fullName evidence="10">Palmitoyltransferase</fullName>
        <ecNumber evidence="10">2.3.1.225</ecNumber>
    </recommendedName>
</protein>
<keyword evidence="14" id="KW-1185">Reference proteome</keyword>
<comment type="caution">
    <text evidence="13">The sequence shown here is derived from an EMBL/GenBank/DDBJ whole genome shotgun (WGS) entry which is preliminary data.</text>
</comment>
<evidence type="ECO:0000256" key="5">
    <source>
        <dbReference type="ARBA" id="ARBA00023136"/>
    </source>
</evidence>
<comment type="catalytic activity">
    <reaction evidence="9 10">
        <text>L-cysteinyl-[protein] + hexadecanoyl-CoA = S-hexadecanoyl-L-cysteinyl-[protein] + CoA</text>
        <dbReference type="Rhea" id="RHEA:36683"/>
        <dbReference type="Rhea" id="RHEA-COMP:10131"/>
        <dbReference type="Rhea" id="RHEA-COMP:11032"/>
        <dbReference type="ChEBI" id="CHEBI:29950"/>
        <dbReference type="ChEBI" id="CHEBI:57287"/>
        <dbReference type="ChEBI" id="CHEBI:57379"/>
        <dbReference type="ChEBI" id="CHEBI:74151"/>
        <dbReference type="EC" id="2.3.1.225"/>
    </reaction>
</comment>
<gene>
    <name evidence="13" type="ORF">WHR41_09138</name>
</gene>
<dbReference type="EMBL" id="JAAQHG020000072">
    <property type="protein sequence ID" value="KAL1582062.1"/>
    <property type="molecule type" value="Genomic_DNA"/>
</dbReference>
<proteinExistence type="inferred from homology"/>
<evidence type="ECO:0000256" key="2">
    <source>
        <dbReference type="ARBA" id="ARBA00022679"/>
    </source>
</evidence>
<dbReference type="EC" id="2.3.1.225" evidence="10"/>
<evidence type="ECO:0000259" key="12">
    <source>
        <dbReference type="Pfam" id="PF01529"/>
    </source>
</evidence>
<comment type="domain">
    <text evidence="10">The DHHC domain is required for palmitoyltransferase activity.</text>
</comment>
<keyword evidence="4 10" id="KW-1133">Transmembrane helix</keyword>
<keyword evidence="8 10" id="KW-0012">Acyltransferase</keyword>
<feature type="domain" description="Palmitoyltransferase DHHC" evidence="12">
    <location>
        <begin position="145"/>
        <end position="271"/>
    </location>
</feature>
<evidence type="ECO:0000256" key="6">
    <source>
        <dbReference type="ARBA" id="ARBA00023139"/>
    </source>
</evidence>
<evidence type="ECO:0000256" key="4">
    <source>
        <dbReference type="ARBA" id="ARBA00022989"/>
    </source>
</evidence>
<evidence type="ECO:0000256" key="9">
    <source>
        <dbReference type="ARBA" id="ARBA00048048"/>
    </source>
</evidence>
<accession>A0AB34KDK9</accession>
<evidence type="ECO:0000256" key="3">
    <source>
        <dbReference type="ARBA" id="ARBA00022692"/>
    </source>
</evidence>
<sequence>MPQTSFDTMATLGPTTPPPSPPFHRRRRSWARKVERVCCQTFSYFPLLFVYGLTTWSVWVAVHVSFFSGNDWTAYLKAGASVLLYGLADVSYTIAVFTDPGSPLDPRGDAAGRRKGGGYQGLPTYEDDEPEIPLGMSTVTAKQSGKPRYCKKCRSVKPDRSHHCSTCGKCVLKMDHHCPWLATCAGLRNYKPFLLFLIYTSLFCWVCFGVSAWWVWMEIADQAQMEEGMRVVNTILLAVLGGIIGLVLSGFTGWHLYLTATGQTTIESLEKTRYLSPLRKNMEHQLQANRNYVGDESTNGGDGEEQTLAEHLKEIHANALPGVLRPEEGESTSPSPHPPLQPPQMVDSPARSHLRQSYASLEARREQERYDAYLDEQDSEKLPNAFDLGWRRNVLHVFGENPLYWPLPICNSTGDGWMWEVSPRWTQAREDVANQRMQWQAQQAQAQQTPTFEPPANRNWRWSPAGFVDRPRPAPPRLSGNGAEYVGSEMQKIDRRRGDRDEYDTSSSDEELQKRGARNSTGAAAATENWNDVPDDFLSPRAASDKKARSVSRGRRKGD</sequence>
<evidence type="ECO:0000256" key="10">
    <source>
        <dbReference type="RuleBase" id="RU079119"/>
    </source>
</evidence>
<dbReference type="GeneID" id="96010580"/>
<comment type="subcellular location">
    <subcellularLocation>
        <location evidence="1">Membrane</location>
        <topology evidence="1">Multi-pass membrane protein</topology>
    </subcellularLocation>
</comment>
<reference evidence="13 14" key="1">
    <citation type="journal article" date="2020" name="Microbiol. Resour. Announc.">
        <title>Draft Genome Sequence of a Cladosporium Species Isolated from the Mesophotic Ascidian Didemnum maculosum.</title>
        <authorList>
            <person name="Gioti A."/>
            <person name="Siaperas R."/>
            <person name="Nikolaivits E."/>
            <person name="Le Goff G."/>
            <person name="Ouazzani J."/>
            <person name="Kotoulas G."/>
            <person name="Topakas E."/>
        </authorList>
    </citation>
    <scope>NUCLEOTIDE SEQUENCE [LARGE SCALE GENOMIC DNA]</scope>
    <source>
        <strain evidence="13 14">TM138-S3</strain>
    </source>
</reference>
<organism evidence="13 14">
    <name type="scientific">Cladosporium halotolerans</name>
    <dbReference type="NCBI Taxonomy" id="1052096"/>
    <lineage>
        <taxon>Eukaryota</taxon>
        <taxon>Fungi</taxon>
        <taxon>Dikarya</taxon>
        <taxon>Ascomycota</taxon>
        <taxon>Pezizomycotina</taxon>
        <taxon>Dothideomycetes</taxon>
        <taxon>Dothideomycetidae</taxon>
        <taxon>Cladosporiales</taxon>
        <taxon>Cladosporiaceae</taxon>
        <taxon>Cladosporium</taxon>
    </lineage>
</organism>
<feature type="transmembrane region" description="Helical" evidence="10">
    <location>
        <begin position="42"/>
        <end position="62"/>
    </location>
</feature>
<dbReference type="Proteomes" id="UP000803884">
    <property type="component" value="Unassembled WGS sequence"/>
</dbReference>
<name>A0AB34KDK9_9PEZI</name>
<dbReference type="RefSeq" id="XP_069225169.1">
    <property type="nucleotide sequence ID" value="XM_069377742.1"/>
</dbReference>